<sequence>MAEQGPLSKKDTPAFDPSTQASNHHTEGDSSAKEMENAGSAKRRPYSVAPRPAAAASASQIREPSADERGALSSLSGTLNASFTTSPRKNSFGPSVNESRRNSCVMDSRKSTMIGSRRSTMLGQGGSALGLTSPDSRRGSFPQGTYDELDSINSSRSTLTAGKAKNNNTNNP</sequence>
<keyword evidence="3" id="KW-1185">Reference proteome</keyword>
<accession>A0AAE0Z9B4</accession>
<feature type="compositionally biased region" description="Basic and acidic residues" evidence="1">
    <location>
        <begin position="24"/>
        <end position="36"/>
    </location>
</feature>
<organism evidence="2 3">
    <name type="scientific">Elysia crispata</name>
    <name type="common">lettuce slug</name>
    <dbReference type="NCBI Taxonomy" id="231223"/>
    <lineage>
        <taxon>Eukaryota</taxon>
        <taxon>Metazoa</taxon>
        <taxon>Spiralia</taxon>
        <taxon>Lophotrochozoa</taxon>
        <taxon>Mollusca</taxon>
        <taxon>Gastropoda</taxon>
        <taxon>Heterobranchia</taxon>
        <taxon>Euthyneura</taxon>
        <taxon>Panpulmonata</taxon>
        <taxon>Sacoglossa</taxon>
        <taxon>Placobranchoidea</taxon>
        <taxon>Plakobranchidae</taxon>
        <taxon>Elysia</taxon>
    </lineage>
</organism>
<feature type="compositionally biased region" description="Polar residues" evidence="1">
    <location>
        <begin position="73"/>
        <end position="97"/>
    </location>
</feature>
<proteinExistence type="predicted"/>
<feature type="compositionally biased region" description="Low complexity" evidence="1">
    <location>
        <begin position="46"/>
        <end position="59"/>
    </location>
</feature>
<reference evidence="2" key="1">
    <citation type="journal article" date="2023" name="G3 (Bethesda)">
        <title>A reference genome for the long-term kleptoplast-retaining sea slug Elysia crispata morphotype clarki.</title>
        <authorList>
            <person name="Eastman K.E."/>
            <person name="Pendleton A.L."/>
            <person name="Shaikh M.A."/>
            <person name="Suttiyut T."/>
            <person name="Ogas R."/>
            <person name="Tomko P."/>
            <person name="Gavelis G."/>
            <person name="Widhalm J.R."/>
            <person name="Wisecaver J.H."/>
        </authorList>
    </citation>
    <scope>NUCLEOTIDE SEQUENCE</scope>
    <source>
        <strain evidence="2">ECLA1</strain>
    </source>
</reference>
<gene>
    <name evidence="2" type="ORF">RRG08_008750</name>
</gene>
<feature type="compositionally biased region" description="Polar residues" evidence="1">
    <location>
        <begin position="111"/>
        <end position="122"/>
    </location>
</feature>
<protein>
    <submittedName>
        <fullName evidence="2">Uncharacterized protein</fullName>
    </submittedName>
</protein>
<evidence type="ECO:0000313" key="3">
    <source>
        <dbReference type="Proteomes" id="UP001283361"/>
    </source>
</evidence>
<comment type="caution">
    <text evidence="2">The sequence shown here is derived from an EMBL/GenBank/DDBJ whole genome shotgun (WGS) entry which is preliminary data.</text>
</comment>
<feature type="region of interest" description="Disordered" evidence="1">
    <location>
        <begin position="1"/>
        <end position="172"/>
    </location>
</feature>
<evidence type="ECO:0000256" key="1">
    <source>
        <dbReference type="SAM" id="MobiDB-lite"/>
    </source>
</evidence>
<feature type="compositionally biased region" description="Polar residues" evidence="1">
    <location>
        <begin position="151"/>
        <end position="160"/>
    </location>
</feature>
<dbReference type="AlphaFoldDB" id="A0AAE0Z9B4"/>
<evidence type="ECO:0000313" key="2">
    <source>
        <dbReference type="EMBL" id="KAK3765187.1"/>
    </source>
</evidence>
<dbReference type="Proteomes" id="UP001283361">
    <property type="component" value="Unassembled WGS sequence"/>
</dbReference>
<name>A0AAE0Z9B4_9GAST</name>
<dbReference type="EMBL" id="JAWDGP010004332">
    <property type="protein sequence ID" value="KAK3765187.1"/>
    <property type="molecule type" value="Genomic_DNA"/>
</dbReference>